<dbReference type="Proteomes" id="UP000887013">
    <property type="component" value="Unassembled WGS sequence"/>
</dbReference>
<feature type="region of interest" description="Disordered" evidence="1">
    <location>
        <begin position="65"/>
        <end position="104"/>
    </location>
</feature>
<accession>A0A8X6IJL0</accession>
<proteinExistence type="predicted"/>
<evidence type="ECO:0000313" key="3">
    <source>
        <dbReference type="Proteomes" id="UP000887013"/>
    </source>
</evidence>
<protein>
    <submittedName>
        <fullName evidence="2">Uncharacterized protein</fullName>
    </submittedName>
</protein>
<keyword evidence="3" id="KW-1185">Reference proteome</keyword>
<dbReference type="EMBL" id="BMAW01045248">
    <property type="protein sequence ID" value="GFS48723.1"/>
    <property type="molecule type" value="Genomic_DNA"/>
</dbReference>
<gene>
    <name evidence="2" type="ORF">NPIL_560261</name>
</gene>
<organism evidence="2 3">
    <name type="scientific">Nephila pilipes</name>
    <name type="common">Giant wood spider</name>
    <name type="synonym">Nephila maculata</name>
    <dbReference type="NCBI Taxonomy" id="299642"/>
    <lineage>
        <taxon>Eukaryota</taxon>
        <taxon>Metazoa</taxon>
        <taxon>Ecdysozoa</taxon>
        <taxon>Arthropoda</taxon>
        <taxon>Chelicerata</taxon>
        <taxon>Arachnida</taxon>
        <taxon>Araneae</taxon>
        <taxon>Araneomorphae</taxon>
        <taxon>Entelegynae</taxon>
        <taxon>Araneoidea</taxon>
        <taxon>Nephilidae</taxon>
        <taxon>Nephila</taxon>
    </lineage>
</organism>
<reference evidence="2" key="1">
    <citation type="submission" date="2020-08" db="EMBL/GenBank/DDBJ databases">
        <title>Multicomponent nature underlies the extraordinary mechanical properties of spider dragline silk.</title>
        <authorList>
            <person name="Kono N."/>
            <person name="Nakamura H."/>
            <person name="Mori M."/>
            <person name="Yoshida Y."/>
            <person name="Ohtoshi R."/>
            <person name="Malay A.D."/>
            <person name="Moran D.A.P."/>
            <person name="Tomita M."/>
            <person name="Numata K."/>
            <person name="Arakawa K."/>
        </authorList>
    </citation>
    <scope>NUCLEOTIDE SEQUENCE</scope>
</reference>
<sequence length="104" mass="11833">MIFNSKKYDYAKPPAHGKQSKGVVGECKSHLISLRQKHLQKTLYEVQGQIIPCSALFFQQQRRSSHSEAGCTRDPTSNPIGWRKTPENFPRIDSYAPGGHFMQE</sequence>
<evidence type="ECO:0000313" key="2">
    <source>
        <dbReference type="EMBL" id="GFS48723.1"/>
    </source>
</evidence>
<dbReference type="AlphaFoldDB" id="A0A8X6IJL0"/>
<evidence type="ECO:0000256" key="1">
    <source>
        <dbReference type="SAM" id="MobiDB-lite"/>
    </source>
</evidence>
<comment type="caution">
    <text evidence="2">The sequence shown here is derived from an EMBL/GenBank/DDBJ whole genome shotgun (WGS) entry which is preliminary data.</text>
</comment>
<name>A0A8X6IJL0_NEPPI</name>